<evidence type="ECO:0000313" key="3">
    <source>
        <dbReference type="Proteomes" id="UP001152607"/>
    </source>
</evidence>
<feature type="compositionally biased region" description="Polar residues" evidence="1">
    <location>
        <begin position="176"/>
        <end position="186"/>
    </location>
</feature>
<organism evidence="2 3">
    <name type="scientific">Periconia digitata</name>
    <dbReference type="NCBI Taxonomy" id="1303443"/>
    <lineage>
        <taxon>Eukaryota</taxon>
        <taxon>Fungi</taxon>
        <taxon>Dikarya</taxon>
        <taxon>Ascomycota</taxon>
        <taxon>Pezizomycotina</taxon>
        <taxon>Dothideomycetes</taxon>
        <taxon>Pleosporomycetidae</taxon>
        <taxon>Pleosporales</taxon>
        <taxon>Massarineae</taxon>
        <taxon>Periconiaceae</taxon>
        <taxon>Periconia</taxon>
    </lineage>
</organism>
<keyword evidence="3" id="KW-1185">Reference proteome</keyword>
<evidence type="ECO:0000313" key="2">
    <source>
        <dbReference type="EMBL" id="CAI6253587.1"/>
    </source>
</evidence>
<gene>
    <name evidence="2" type="ORF">PDIGIT_LOCUS1068</name>
</gene>
<dbReference type="AlphaFoldDB" id="A0A9W4U468"/>
<evidence type="ECO:0000256" key="1">
    <source>
        <dbReference type="SAM" id="MobiDB-lite"/>
    </source>
</evidence>
<proteinExistence type="predicted"/>
<comment type="caution">
    <text evidence="2">The sequence shown here is derived from an EMBL/GenBank/DDBJ whole genome shotgun (WGS) entry which is preliminary data.</text>
</comment>
<sequence>MISIIFELHLPTWGFIIFRIIIITITTDTIVQHNTYRGQTGRMYYRPYISTHHQDNNRCNVSHILYPHPILLSLRISPLPLIYPFIYLPTFPPHFPRARKQNLGMTQGNYVMMRVCGDGIYPSVLRFLCTLRVGGSVYTFVPVARAICDRCAVGCYAATDQRKERDGKNPPYITLSSSHCRSTLSPSDDGDLTSERSRSKERGKDGHCEFVVEILRHSICIHEWRYHTPTVILPSV</sequence>
<dbReference type="EMBL" id="CAOQHR010000001">
    <property type="protein sequence ID" value="CAI6253587.1"/>
    <property type="molecule type" value="Genomic_DNA"/>
</dbReference>
<protein>
    <submittedName>
        <fullName evidence="2">Uncharacterized protein</fullName>
    </submittedName>
</protein>
<reference evidence="2" key="1">
    <citation type="submission" date="2023-01" db="EMBL/GenBank/DDBJ databases">
        <authorList>
            <person name="Van Ghelder C."/>
            <person name="Rancurel C."/>
        </authorList>
    </citation>
    <scope>NUCLEOTIDE SEQUENCE</scope>
    <source>
        <strain evidence="2">CNCM I-4278</strain>
    </source>
</reference>
<name>A0A9W4U468_9PLEO</name>
<dbReference type="Proteomes" id="UP001152607">
    <property type="component" value="Unassembled WGS sequence"/>
</dbReference>
<accession>A0A9W4U468</accession>
<feature type="region of interest" description="Disordered" evidence="1">
    <location>
        <begin position="176"/>
        <end position="201"/>
    </location>
</feature>